<gene>
    <name evidence="2" type="ORF">HPP92_007280</name>
</gene>
<evidence type="ECO:0000256" key="1">
    <source>
        <dbReference type="SAM" id="MobiDB-lite"/>
    </source>
</evidence>
<dbReference type="InterPro" id="IPR027417">
    <property type="entry name" value="P-loop_NTPase"/>
</dbReference>
<feature type="compositionally biased region" description="Basic and acidic residues" evidence="1">
    <location>
        <begin position="310"/>
        <end position="344"/>
    </location>
</feature>
<dbReference type="PANTHER" id="PTHR14659">
    <property type="entry name" value="ALPHA- AND GAMMA-ADAPTIN-BINDING PROTEIN P34"/>
    <property type="match status" value="1"/>
</dbReference>
<keyword evidence="3" id="KW-1185">Reference proteome</keyword>
<comment type="caution">
    <text evidence="2">The sequence shown here is derived from an EMBL/GenBank/DDBJ whole genome shotgun (WGS) entry which is preliminary data.</text>
</comment>
<dbReference type="Proteomes" id="UP000636800">
    <property type="component" value="Chromosome 3"/>
</dbReference>
<dbReference type="Pfam" id="PF00071">
    <property type="entry name" value="Ras"/>
    <property type="match status" value="1"/>
</dbReference>
<dbReference type="InterPro" id="IPR019341">
    <property type="entry name" value="Alpha/Gamma-adaptin-bd_p34"/>
</dbReference>
<organism evidence="2 3">
    <name type="scientific">Vanilla planifolia</name>
    <name type="common">Vanilla</name>
    <dbReference type="NCBI Taxonomy" id="51239"/>
    <lineage>
        <taxon>Eukaryota</taxon>
        <taxon>Viridiplantae</taxon>
        <taxon>Streptophyta</taxon>
        <taxon>Embryophyta</taxon>
        <taxon>Tracheophyta</taxon>
        <taxon>Spermatophyta</taxon>
        <taxon>Magnoliopsida</taxon>
        <taxon>Liliopsida</taxon>
        <taxon>Asparagales</taxon>
        <taxon>Orchidaceae</taxon>
        <taxon>Vanilloideae</taxon>
        <taxon>Vanilleae</taxon>
        <taxon>Vanilla</taxon>
    </lineage>
</organism>
<dbReference type="GO" id="GO:0003924">
    <property type="term" value="F:GTPase activity"/>
    <property type="evidence" value="ECO:0007669"/>
    <property type="project" value="InterPro"/>
</dbReference>
<dbReference type="Pfam" id="PF10199">
    <property type="entry name" value="Adaptin_binding"/>
    <property type="match status" value="1"/>
</dbReference>
<evidence type="ECO:0000313" key="3">
    <source>
        <dbReference type="Proteomes" id="UP000636800"/>
    </source>
</evidence>
<dbReference type="OrthoDB" id="273070at2759"/>
<dbReference type="AlphaFoldDB" id="A0A835V5R0"/>
<dbReference type="EMBL" id="JADCNL010000003">
    <property type="protein sequence ID" value="KAG0488469.1"/>
    <property type="molecule type" value="Genomic_DNA"/>
</dbReference>
<evidence type="ECO:0000313" key="2">
    <source>
        <dbReference type="EMBL" id="KAG0488469.1"/>
    </source>
</evidence>
<dbReference type="InterPro" id="IPR001806">
    <property type="entry name" value="Small_GTPase"/>
</dbReference>
<dbReference type="Gene3D" id="3.40.50.11960">
    <property type="match status" value="1"/>
</dbReference>
<name>A0A835V5R0_VANPL</name>
<dbReference type="GO" id="GO:0005525">
    <property type="term" value="F:GTP binding"/>
    <property type="evidence" value="ECO:0007669"/>
    <property type="project" value="InterPro"/>
</dbReference>
<sequence length="412" mass="46178">MEMPIEEAGSVDSLQGRPGVLFIGCPSVGKRTLLSRLLSIDIPDTSNLSSEVLCQGWTLETKYYSVELSIWMAHLDDGISFRELLASKKLVALVMVFDMNHEPSFLTLKNWVAGIDLGKFEIVLCIGNKADLVPGLYAHVEYRRFLQKSRASSGDSNPEVWDYGINEIESCSLLGNQESSIDMKKLCMEWCIEHNIEYIEACASNADFDKCLSVDGDVQGVERLYGALSAHMWPGMILKSGDRITFPGLVKKEDLTDEESDYEFGYEVLSGDPDEVGAEIEGTSICQTENQDVVSCDEGTVDNPVHDFASEASISRDHTQVEETPRNEKHNEVTKQEREPRSQDQELSNVVDEDDSLFNYDDLERLMLEIGNVRGNLRLMPDFQRREMAAKLAMKMVAMFGDNSDGDEEEGF</sequence>
<feature type="region of interest" description="Disordered" evidence="1">
    <location>
        <begin position="310"/>
        <end position="349"/>
    </location>
</feature>
<protein>
    <submittedName>
        <fullName evidence="2">Uncharacterized protein</fullName>
    </submittedName>
</protein>
<reference evidence="2 3" key="1">
    <citation type="journal article" date="2020" name="Nat. Food">
        <title>A phased Vanilla planifolia genome enables genetic improvement of flavour and production.</title>
        <authorList>
            <person name="Hasing T."/>
            <person name="Tang H."/>
            <person name="Brym M."/>
            <person name="Khazi F."/>
            <person name="Huang T."/>
            <person name="Chambers A.H."/>
        </authorList>
    </citation>
    <scope>NUCLEOTIDE SEQUENCE [LARGE SCALE GENOMIC DNA]</scope>
    <source>
        <tissue evidence="2">Leaf</tissue>
    </source>
</reference>
<dbReference type="SUPFAM" id="SSF52540">
    <property type="entry name" value="P-loop containing nucleoside triphosphate hydrolases"/>
    <property type="match status" value="1"/>
</dbReference>
<proteinExistence type="predicted"/>
<dbReference type="PANTHER" id="PTHR14659:SF1">
    <property type="entry name" value="ALPHA- AND GAMMA-ADAPTIN-BINDING PROTEIN P34"/>
    <property type="match status" value="1"/>
</dbReference>
<dbReference type="CDD" id="cd00882">
    <property type="entry name" value="Ras_like_GTPase"/>
    <property type="match status" value="1"/>
</dbReference>
<accession>A0A835V5R0</accession>